<dbReference type="CDD" id="cd13153">
    <property type="entry name" value="KOW_GPKOW_B"/>
    <property type="match status" value="1"/>
</dbReference>
<evidence type="ECO:0000313" key="7">
    <source>
        <dbReference type="EMBL" id="GFY50171.1"/>
    </source>
</evidence>
<feature type="compositionally biased region" description="Basic and acidic residues" evidence="5">
    <location>
        <begin position="327"/>
        <end position="355"/>
    </location>
</feature>
<gene>
    <name evidence="7" type="primary">gpkow</name>
    <name evidence="7" type="ORF">TNIN_132362</name>
</gene>
<dbReference type="InterPro" id="IPR041994">
    <property type="entry name" value="GPKOW_KOW2"/>
</dbReference>
<dbReference type="InterPro" id="IPR014722">
    <property type="entry name" value="Rib_uL2_dom2"/>
</dbReference>
<name>A0A8X6XE62_9ARAC</name>
<protein>
    <submittedName>
        <fullName evidence="7">G-patch domain and KOW motifs-containing protein</fullName>
    </submittedName>
</protein>
<dbReference type="PANTHER" id="PTHR15818">
    <property type="entry name" value="G PATCH AND KOW-CONTAINING"/>
    <property type="match status" value="1"/>
</dbReference>
<dbReference type="SMART" id="SM00443">
    <property type="entry name" value="G_patch"/>
    <property type="match status" value="1"/>
</dbReference>
<evidence type="ECO:0000259" key="6">
    <source>
        <dbReference type="PROSITE" id="PS50174"/>
    </source>
</evidence>
<dbReference type="SMART" id="SM00739">
    <property type="entry name" value="KOW"/>
    <property type="match status" value="2"/>
</dbReference>
<reference evidence="7" key="1">
    <citation type="submission" date="2020-08" db="EMBL/GenBank/DDBJ databases">
        <title>Multicomponent nature underlies the extraordinary mechanical properties of spider dragline silk.</title>
        <authorList>
            <person name="Kono N."/>
            <person name="Nakamura H."/>
            <person name="Mori M."/>
            <person name="Yoshida Y."/>
            <person name="Ohtoshi R."/>
            <person name="Malay A.D."/>
            <person name="Moran D.A.P."/>
            <person name="Tomita M."/>
            <person name="Numata K."/>
            <person name="Arakawa K."/>
        </authorList>
    </citation>
    <scope>NUCLEOTIDE SEQUENCE</scope>
</reference>
<dbReference type="Gene3D" id="2.30.30.30">
    <property type="match status" value="2"/>
</dbReference>
<dbReference type="InterPro" id="IPR000467">
    <property type="entry name" value="G_patch_dom"/>
</dbReference>
<dbReference type="GO" id="GO:0000398">
    <property type="term" value="P:mRNA splicing, via spliceosome"/>
    <property type="evidence" value="ECO:0007669"/>
    <property type="project" value="InterPro"/>
</dbReference>
<dbReference type="Pfam" id="PF25088">
    <property type="entry name" value="GPKOW_C"/>
    <property type="match status" value="1"/>
</dbReference>
<comment type="similarity">
    <text evidence="2">Belongs to the MOS2 family.</text>
</comment>
<dbReference type="PROSITE" id="PS50174">
    <property type="entry name" value="G_PATCH"/>
    <property type="match status" value="1"/>
</dbReference>
<evidence type="ECO:0000256" key="1">
    <source>
        <dbReference type="ARBA" id="ARBA00004123"/>
    </source>
</evidence>
<dbReference type="InterPro" id="IPR026822">
    <property type="entry name" value="Spp2/MOS2_G-patch"/>
</dbReference>
<evidence type="ECO:0000256" key="2">
    <source>
        <dbReference type="ARBA" id="ARBA00010966"/>
    </source>
</evidence>
<dbReference type="SUPFAM" id="SSF50104">
    <property type="entry name" value="Translation proteins SH3-like domain"/>
    <property type="match status" value="1"/>
</dbReference>
<sequence length="518" mass="60090">MSESDVKNSSSNDRQNVSFKFTKIAPKRLSGNPLEEENKDFVTSVDKSEIKSTLSKPKPKELVIPLIKKNNWRGSDTSQNLSSENKTDLDNLAVQELLKESSERNNQWKNREFSNLTVTIPLIMQNKVPEGYETDDRLDVSLRPEESKLEDYDRVPVEQFGMAMMRGMGWKEGDGIGNNNKKCVEPIEALRRPKGLGLGADASALKKNQEKAKDEKLELIKGAFVNIIQGPHKGFYGQILGLDEENARAIVKLTTDEKVTFPEFYISVVSKKEFDKESKIIIAQLLWCGQKDCLHKKLKKNDEKDDYWMQVVESMRLHNSNRASYENYKREQEEKEKDEKVAVKKEKQDLEDSKNERKRNRDRSRERDSRKSEKRSRRHHSRERSEENHDRSSKSNKTWVKPQLRVRFIDDKYKNGRYFNQKMVVYDVMSSKHCSCKTDDGKYLDDISPTMLETVIPRDENAYVMIVQGKYSGELCTILKKDKSKCIATVQFLSDRNQALKIEYDSICEYVGDVAQFD</sequence>
<keyword evidence="8" id="KW-1185">Reference proteome</keyword>
<dbReference type="PANTHER" id="PTHR15818:SF2">
    <property type="entry name" value="G-PATCH DOMAIN AND KOW MOTIFS-CONTAINING PROTEIN"/>
    <property type="match status" value="1"/>
</dbReference>
<dbReference type="Pfam" id="PF12656">
    <property type="entry name" value="G-patch_2"/>
    <property type="match status" value="1"/>
</dbReference>
<comment type="caution">
    <text evidence="7">The sequence shown here is derived from an EMBL/GenBank/DDBJ whole genome shotgun (WGS) entry which is preliminary data.</text>
</comment>
<feature type="compositionally biased region" description="Basic residues" evidence="5">
    <location>
        <begin position="372"/>
        <end position="382"/>
    </location>
</feature>
<dbReference type="InterPro" id="IPR005824">
    <property type="entry name" value="KOW"/>
</dbReference>
<feature type="region of interest" description="Disordered" evidence="5">
    <location>
        <begin position="323"/>
        <end position="398"/>
    </location>
</feature>
<dbReference type="GO" id="GO:0003676">
    <property type="term" value="F:nucleic acid binding"/>
    <property type="evidence" value="ECO:0007669"/>
    <property type="project" value="InterPro"/>
</dbReference>
<proteinExistence type="inferred from homology"/>
<evidence type="ECO:0000313" key="8">
    <source>
        <dbReference type="Proteomes" id="UP000886998"/>
    </source>
</evidence>
<comment type="subcellular location">
    <subcellularLocation>
        <location evidence="1">Nucleus</location>
    </subcellularLocation>
</comment>
<feature type="compositionally biased region" description="Polar residues" evidence="5">
    <location>
        <begin position="7"/>
        <end position="19"/>
    </location>
</feature>
<dbReference type="Proteomes" id="UP000886998">
    <property type="component" value="Unassembled WGS sequence"/>
</dbReference>
<evidence type="ECO:0000256" key="5">
    <source>
        <dbReference type="SAM" id="MobiDB-lite"/>
    </source>
</evidence>
<keyword evidence="4" id="KW-0539">Nucleus</keyword>
<evidence type="ECO:0000256" key="4">
    <source>
        <dbReference type="ARBA" id="ARBA00023242"/>
    </source>
</evidence>
<dbReference type="InterPro" id="IPR045166">
    <property type="entry name" value="Spp2-like"/>
</dbReference>
<feature type="region of interest" description="Disordered" evidence="5">
    <location>
        <begin position="1"/>
        <end position="54"/>
    </location>
</feature>
<keyword evidence="3" id="KW-0677">Repeat</keyword>
<accession>A0A8X6XE62</accession>
<organism evidence="7 8">
    <name type="scientific">Trichonephila inaurata madagascariensis</name>
    <dbReference type="NCBI Taxonomy" id="2747483"/>
    <lineage>
        <taxon>Eukaryota</taxon>
        <taxon>Metazoa</taxon>
        <taxon>Ecdysozoa</taxon>
        <taxon>Arthropoda</taxon>
        <taxon>Chelicerata</taxon>
        <taxon>Arachnida</taxon>
        <taxon>Araneae</taxon>
        <taxon>Araneomorphae</taxon>
        <taxon>Entelegynae</taxon>
        <taxon>Araneoidea</taxon>
        <taxon>Nephilidae</taxon>
        <taxon>Trichonephila</taxon>
        <taxon>Trichonephila inaurata</taxon>
    </lineage>
</organism>
<dbReference type="EMBL" id="BMAV01007342">
    <property type="protein sequence ID" value="GFY50171.1"/>
    <property type="molecule type" value="Genomic_DNA"/>
</dbReference>
<dbReference type="InterPro" id="IPR008991">
    <property type="entry name" value="Translation_prot_SH3-like_sf"/>
</dbReference>
<dbReference type="OrthoDB" id="5577072at2759"/>
<dbReference type="Pfam" id="PF00467">
    <property type="entry name" value="KOW"/>
    <property type="match status" value="1"/>
</dbReference>
<evidence type="ECO:0000256" key="3">
    <source>
        <dbReference type="ARBA" id="ARBA00022737"/>
    </source>
</evidence>
<feature type="compositionally biased region" description="Basic and acidic residues" evidence="5">
    <location>
        <begin position="383"/>
        <end position="393"/>
    </location>
</feature>
<feature type="domain" description="G-patch" evidence="6">
    <location>
        <begin position="157"/>
        <end position="203"/>
    </location>
</feature>
<dbReference type="GO" id="GO:0005681">
    <property type="term" value="C:spliceosomal complex"/>
    <property type="evidence" value="ECO:0007669"/>
    <property type="project" value="TreeGrafter"/>
</dbReference>
<dbReference type="AlphaFoldDB" id="A0A8X6XE62"/>